<dbReference type="AlphaFoldDB" id="A0A9W7DRT1"/>
<dbReference type="PROSITE" id="PS50005">
    <property type="entry name" value="TPR"/>
    <property type="match status" value="1"/>
</dbReference>
<evidence type="ECO:0008006" key="4">
    <source>
        <dbReference type="Google" id="ProtNLM"/>
    </source>
</evidence>
<accession>A0A9W7DRT1</accession>
<dbReference type="EMBL" id="BLQM01000035">
    <property type="protein sequence ID" value="GMH53854.1"/>
    <property type="molecule type" value="Genomic_DNA"/>
</dbReference>
<dbReference type="SUPFAM" id="SSF48452">
    <property type="entry name" value="TPR-like"/>
    <property type="match status" value="1"/>
</dbReference>
<organism evidence="2 3">
    <name type="scientific">Triparma laevis f. inornata</name>
    <dbReference type="NCBI Taxonomy" id="1714386"/>
    <lineage>
        <taxon>Eukaryota</taxon>
        <taxon>Sar</taxon>
        <taxon>Stramenopiles</taxon>
        <taxon>Ochrophyta</taxon>
        <taxon>Bolidophyceae</taxon>
        <taxon>Parmales</taxon>
        <taxon>Triparmaceae</taxon>
        <taxon>Triparma</taxon>
    </lineage>
</organism>
<dbReference type="InterPro" id="IPR011990">
    <property type="entry name" value="TPR-like_helical_dom_sf"/>
</dbReference>
<dbReference type="PANTHER" id="PTHR46082:SF6">
    <property type="entry name" value="AAA+ ATPASE DOMAIN-CONTAINING PROTEIN-RELATED"/>
    <property type="match status" value="1"/>
</dbReference>
<proteinExistence type="predicted"/>
<evidence type="ECO:0000256" key="1">
    <source>
        <dbReference type="PROSITE-ProRule" id="PRU00339"/>
    </source>
</evidence>
<dbReference type="Pfam" id="PF13424">
    <property type="entry name" value="TPR_12"/>
    <property type="match status" value="1"/>
</dbReference>
<feature type="repeat" description="TPR" evidence="1">
    <location>
        <begin position="203"/>
        <end position="236"/>
    </location>
</feature>
<protein>
    <recommendedName>
        <fullName evidence="4">Kinesin light chain</fullName>
    </recommendedName>
</protein>
<reference evidence="3" key="1">
    <citation type="journal article" date="2023" name="Commun. Biol.">
        <title>Genome analysis of Parmales, the sister group of diatoms, reveals the evolutionary specialization of diatoms from phago-mixotrophs to photoautotrophs.</title>
        <authorList>
            <person name="Ban H."/>
            <person name="Sato S."/>
            <person name="Yoshikawa S."/>
            <person name="Yamada K."/>
            <person name="Nakamura Y."/>
            <person name="Ichinomiya M."/>
            <person name="Sato N."/>
            <person name="Blanc-Mathieu R."/>
            <person name="Endo H."/>
            <person name="Kuwata A."/>
            <person name="Ogata H."/>
        </authorList>
    </citation>
    <scope>NUCLEOTIDE SEQUENCE [LARGE SCALE GENOMIC DNA]</scope>
</reference>
<dbReference type="Pfam" id="PF13374">
    <property type="entry name" value="TPR_10"/>
    <property type="match status" value="2"/>
</dbReference>
<evidence type="ECO:0000313" key="2">
    <source>
        <dbReference type="EMBL" id="GMH53854.1"/>
    </source>
</evidence>
<dbReference type="SMART" id="SM00028">
    <property type="entry name" value="TPR"/>
    <property type="match status" value="4"/>
</dbReference>
<keyword evidence="1" id="KW-0802">TPR repeat</keyword>
<dbReference type="Proteomes" id="UP001162640">
    <property type="component" value="Unassembled WGS sequence"/>
</dbReference>
<gene>
    <name evidence="2" type="ORF">TL16_g01547</name>
</gene>
<dbReference type="InterPro" id="IPR019734">
    <property type="entry name" value="TPR_rpt"/>
</dbReference>
<dbReference type="Gene3D" id="1.25.40.10">
    <property type="entry name" value="Tetratricopeptide repeat domain"/>
    <property type="match status" value="2"/>
</dbReference>
<comment type="caution">
    <text evidence="2">The sequence shown here is derived from an EMBL/GenBank/DDBJ whole genome shotgun (WGS) entry which is preliminary data.</text>
</comment>
<dbReference type="PANTHER" id="PTHR46082">
    <property type="entry name" value="ATP/GTP-BINDING PROTEIN-RELATED"/>
    <property type="match status" value="1"/>
</dbReference>
<name>A0A9W7DRT1_9STRA</name>
<evidence type="ECO:0000313" key="3">
    <source>
        <dbReference type="Proteomes" id="UP001162640"/>
    </source>
</evidence>
<dbReference type="InterPro" id="IPR053137">
    <property type="entry name" value="NLR-like"/>
</dbReference>
<sequence>MEQQVLMITKSEDLVKLRALAKLCSVEFFNYLSLLVLAWRRILEVLVLAMPPVVDEKKARGGKKQKKKKKKADSKKLEILDARAALAEGCSFVGDFDDARRYYKRAKERYEEQLGPDDAKTLDITHCLIMVTGMKSATSERLIDLLERMERALGEENVLTLETLNLLGGMLKNNGEYEEVIKVYERCLAGQMKVLGEDHKDTRASLNNLGVVYTMLENYEKGLEYFERALKGSERMLGKAHPITPSAVLNIANVYSGQGGLGKAEEFNERALEGYEAQLGKDHKYTRGCAENFMRCLLASGNDEERLEELEIAYLWLTSKRIKC</sequence>